<feature type="domain" description="RmlD-like substrate binding" evidence="3">
    <location>
        <begin position="1"/>
        <end position="242"/>
    </location>
</feature>
<keyword evidence="2" id="KW-0560">Oxidoreductase</keyword>
<dbReference type="EMBL" id="FRCP01000009">
    <property type="protein sequence ID" value="SHM38945.1"/>
    <property type="molecule type" value="Genomic_DNA"/>
</dbReference>
<proteinExistence type="inferred from homology"/>
<name>A0A1M7IE41_9FIRM</name>
<dbReference type="STRING" id="1120996.SAMN02746066_01809"/>
<dbReference type="GO" id="GO:0019305">
    <property type="term" value="P:dTDP-rhamnose biosynthetic process"/>
    <property type="evidence" value="ECO:0007669"/>
    <property type="project" value="UniProtKB-UniPathway"/>
</dbReference>
<dbReference type="InterPro" id="IPR005913">
    <property type="entry name" value="dTDP_dehydrorham_reduct"/>
</dbReference>
<comment type="pathway">
    <text evidence="2">Carbohydrate biosynthesis; dTDP-L-rhamnose biosynthesis.</text>
</comment>
<evidence type="ECO:0000256" key="2">
    <source>
        <dbReference type="RuleBase" id="RU364082"/>
    </source>
</evidence>
<evidence type="ECO:0000313" key="4">
    <source>
        <dbReference type="EMBL" id="SHM38945.1"/>
    </source>
</evidence>
<dbReference type="UniPathway" id="UPA00124"/>
<reference evidence="4 5" key="1">
    <citation type="submission" date="2016-11" db="EMBL/GenBank/DDBJ databases">
        <authorList>
            <person name="Jaros S."/>
            <person name="Januszkiewicz K."/>
            <person name="Wedrychowicz H."/>
        </authorList>
    </citation>
    <scope>NUCLEOTIDE SEQUENCE [LARGE SCALE GENOMIC DNA]</scope>
    <source>
        <strain evidence="4 5">DSM 15930</strain>
    </source>
</reference>
<dbReference type="SUPFAM" id="SSF51735">
    <property type="entry name" value="NAD(P)-binding Rossmann-fold domains"/>
    <property type="match status" value="1"/>
</dbReference>
<dbReference type="PANTHER" id="PTHR10491:SF4">
    <property type="entry name" value="METHIONINE ADENOSYLTRANSFERASE 2 SUBUNIT BETA"/>
    <property type="match status" value="1"/>
</dbReference>
<dbReference type="OrthoDB" id="9803892at2"/>
<dbReference type="InterPro" id="IPR036291">
    <property type="entry name" value="NAD(P)-bd_dom_sf"/>
</dbReference>
<dbReference type="GO" id="GO:0005829">
    <property type="term" value="C:cytosol"/>
    <property type="evidence" value="ECO:0007669"/>
    <property type="project" value="TreeGrafter"/>
</dbReference>
<protein>
    <recommendedName>
        <fullName evidence="2">dTDP-4-dehydrorhamnose reductase</fullName>
        <ecNumber evidence="2">1.1.1.133</ecNumber>
    </recommendedName>
</protein>
<dbReference type="Gene3D" id="3.40.50.720">
    <property type="entry name" value="NAD(P)-binding Rossmann-like Domain"/>
    <property type="match status" value="1"/>
</dbReference>
<organism evidence="4 5">
    <name type="scientific">Anaerosporobacter mobilis DSM 15930</name>
    <dbReference type="NCBI Taxonomy" id="1120996"/>
    <lineage>
        <taxon>Bacteria</taxon>
        <taxon>Bacillati</taxon>
        <taxon>Bacillota</taxon>
        <taxon>Clostridia</taxon>
        <taxon>Lachnospirales</taxon>
        <taxon>Lachnospiraceae</taxon>
        <taxon>Anaerosporobacter</taxon>
    </lineage>
</organism>
<dbReference type="GO" id="GO:0008831">
    <property type="term" value="F:dTDP-4-dehydrorhamnose reductase activity"/>
    <property type="evidence" value="ECO:0007669"/>
    <property type="project" value="UniProtKB-EC"/>
</dbReference>
<evidence type="ECO:0000313" key="5">
    <source>
        <dbReference type="Proteomes" id="UP000184038"/>
    </source>
</evidence>
<evidence type="ECO:0000259" key="3">
    <source>
        <dbReference type="Pfam" id="PF04321"/>
    </source>
</evidence>
<dbReference type="AlphaFoldDB" id="A0A1M7IE41"/>
<gene>
    <name evidence="4" type="ORF">SAMN02746066_01809</name>
</gene>
<keyword evidence="5" id="KW-1185">Reference proteome</keyword>
<comment type="similarity">
    <text evidence="1 2">Belongs to the dTDP-4-dehydrorhamnose reductase family.</text>
</comment>
<comment type="function">
    <text evidence="2">Catalyzes the reduction of dTDP-6-deoxy-L-lyxo-4-hexulose to yield dTDP-L-rhamnose.</text>
</comment>
<sequence length="285" mass="32999">MKLLVLGATGMAGHMITLYFLEKGYEVTGFSRQDSLLWNTIIGDASNIDQLTEILLENDYDYVINCIGVLNQFAQERISNAIYLNSYLPHIITDIIKDKKTRLIHMSTDCVFAGNTGPYTEKSLCDGTTVYDKTKALGEIEDNKNITFRMSIIGPDVKENGIGLFHWFMKQQTELSGYTNAIWTGVTTLTLARAMEQAMKEKITGLYHLVNNMAISKYELCQLFNYYFRDNRLLIKPFPEKKLDKTLINTRSDFTFAVPSYEQMIQEMKDWIYYHRSLYPIYYFN</sequence>
<dbReference type="RefSeq" id="WP_073286315.1">
    <property type="nucleotide sequence ID" value="NZ_FRCP01000009.1"/>
</dbReference>
<keyword evidence="2" id="KW-0521">NADP</keyword>
<dbReference type="InterPro" id="IPR029903">
    <property type="entry name" value="RmlD-like-bd"/>
</dbReference>
<dbReference type="EC" id="1.1.1.133" evidence="2"/>
<dbReference type="Proteomes" id="UP000184038">
    <property type="component" value="Unassembled WGS sequence"/>
</dbReference>
<dbReference type="PANTHER" id="PTHR10491">
    <property type="entry name" value="DTDP-4-DEHYDRORHAMNOSE REDUCTASE"/>
    <property type="match status" value="1"/>
</dbReference>
<evidence type="ECO:0000256" key="1">
    <source>
        <dbReference type="ARBA" id="ARBA00010944"/>
    </source>
</evidence>
<dbReference type="Pfam" id="PF04321">
    <property type="entry name" value="RmlD_sub_bind"/>
    <property type="match status" value="1"/>
</dbReference>
<accession>A0A1M7IE41</accession>